<dbReference type="PANTHER" id="PTHR28037">
    <property type="entry name" value="ALCOHOL O-ACETYLTRANSFERASE 1-RELATED"/>
    <property type="match status" value="1"/>
</dbReference>
<comment type="catalytic activity">
    <reaction evidence="1">
        <text>2 a mycocerosyl-[mycocerosic acid synthase] + a phthiocerol = a dimycocerosyl phthiocerol + 2 holo-[mycocerosic acid synthase].</text>
        <dbReference type="EC" id="2.3.1.282"/>
    </reaction>
</comment>
<evidence type="ECO:0000256" key="4">
    <source>
        <dbReference type="ARBA" id="ARBA00006558"/>
    </source>
</evidence>
<evidence type="ECO:0000256" key="2">
    <source>
        <dbReference type="ARBA" id="ARBA00000625"/>
    </source>
</evidence>
<evidence type="ECO:0000256" key="1">
    <source>
        <dbReference type="ARBA" id="ARBA00000026"/>
    </source>
</evidence>
<comment type="similarity">
    <text evidence="4">Belongs to the acyltransferase PapA5 family.</text>
</comment>
<dbReference type="EMBL" id="JBEZAM010000107">
    <property type="protein sequence ID" value="MEU7298275.1"/>
    <property type="molecule type" value="Genomic_DNA"/>
</dbReference>
<feature type="region of interest" description="Disordered" evidence="12">
    <location>
        <begin position="157"/>
        <end position="179"/>
    </location>
</feature>
<evidence type="ECO:0000256" key="3">
    <source>
        <dbReference type="ARBA" id="ARBA00001907"/>
    </source>
</evidence>
<dbReference type="EC" id="2.3.1.282" evidence="5"/>
<dbReference type="RefSeq" id="WP_359217019.1">
    <property type="nucleotide sequence ID" value="NZ_JBEZAM010000107.1"/>
</dbReference>
<dbReference type="SUPFAM" id="SSF52777">
    <property type="entry name" value="CoA-dependent acyltransferases"/>
    <property type="match status" value="2"/>
</dbReference>
<name>A0ABV3D715_STREX</name>
<evidence type="ECO:0000256" key="12">
    <source>
        <dbReference type="SAM" id="MobiDB-lite"/>
    </source>
</evidence>
<evidence type="ECO:0000256" key="10">
    <source>
        <dbReference type="ARBA" id="ARBA00032317"/>
    </source>
</evidence>
<evidence type="ECO:0000256" key="8">
    <source>
        <dbReference type="ARBA" id="ARBA00023315"/>
    </source>
</evidence>
<evidence type="ECO:0000313" key="14">
    <source>
        <dbReference type="EMBL" id="MEU7298275.1"/>
    </source>
</evidence>
<reference evidence="14 15" key="1">
    <citation type="submission" date="2024-06" db="EMBL/GenBank/DDBJ databases">
        <title>The Natural Products Discovery Center: Release of the First 8490 Sequenced Strains for Exploring Actinobacteria Biosynthetic Diversity.</title>
        <authorList>
            <person name="Kalkreuter E."/>
            <person name="Kautsar S.A."/>
            <person name="Yang D."/>
            <person name="Bader C.D."/>
            <person name="Teijaro C.N."/>
            <person name="Fluegel L."/>
            <person name="Davis C.M."/>
            <person name="Simpson J.R."/>
            <person name="Lauterbach L."/>
            <person name="Steele A.D."/>
            <person name="Gui C."/>
            <person name="Meng S."/>
            <person name="Li G."/>
            <person name="Viehrig K."/>
            <person name="Ye F."/>
            <person name="Su P."/>
            <person name="Kiefer A.F."/>
            <person name="Nichols A."/>
            <person name="Cepeda A.J."/>
            <person name="Yan W."/>
            <person name="Fan B."/>
            <person name="Jiang Y."/>
            <person name="Adhikari A."/>
            <person name="Zheng C.-J."/>
            <person name="Schuster L."/>
            <person name="Cowan T.M."/>
            <person name="Smanski M.J."/>
            <person name="Chevrette M.G."/>
            <person name="De Carvalho L.P.S."/>
            <person name="Shen B."/>
        </authorList>
    </citation>
    <scope>NUCLEOTIDE SEQUENCE [LARGE SCALE GENOMIC DNA]</scope>
    <source>
        <strain evidence="14 15">NPDC045705</strain>
    </source>
</reference>
<gene>
    <name evidence="14" type="ORF">AB0A76_34650</name>
</gene>
<keyword evidence="15" id="KW-1185">Reference proteome</keyword>
<keyword evidence="8" id="KW-0012">Acyltransferase</keyword>
<evidence type="ECO:0000259" key="13">
    <source>
        <dbReference type="Pfam" id="PF16911"/>
    </source>
</evidence>
<evidence type="ECO:0000256" key="7">
    <source>
        <dbReference type="ARBA" id="ARBA00022679"/>
    </source>
</evidence>
<organism evidence="14 15">
    <name type="scientific">Streptomyces exfoliatus</name>
    <name type="common">Streptomyces hydrogenans</name>
    <dbReference type="NCBI Taxonomy" id="1905"/>
    <lineage>
        <taxon>Bacteria</taxon>
        <taxon>Bacillati</taxon>
        <taxon>Actinomycetota</taxon>
        <taxon>Actinomycetes</taxon>
        <taxon>Kitasatosporales</taxon>
        <taxon>Streptomycetaceae</taxon>
        <taxon>Streptomyces</taxon>
    </lineage>
</organism>
<evidence type="ECO:0000256" key="9">
    <source>
        <dbReference type="ARBA" id="ARBA00030465"/>
    </source>
</evidence>
<dbReference type="Proteomes" id="UP001551210">
    <property type="component" value="Unassembled WGS sequence"/>
</dbReference>
<protein>
    <recommendedName>
        <fullName evidence="6">Phthiocerol/phthiodiolone dimycocerosyl transferase</fullName>
        <ecNumber evidence="5">2.3.1.282</ecNumber>
    </recommendedName>
    <alternativeName>
        <fullName evidence="11">Acyltransferase PapA5</fullName>
    </alternativeName>
    <alternativeName>
        <fullName evidence="9">Phthiocerol/phthiodiolone O-acyltransferase</fullName>
    </alternativeName>
    <alternativeName>
        <fullName evidence="10">Polyketide synthase-associated protein A5</fullName>
    </alternativeName>
</protein>
<dbReference type="Gene3D" id="3.30.559.30">
    <property type="entry name" value="Nonribosomal peptide synthetase, condensation domain"/>
    <property type="match status" value="1"/>
</dbReference>
<sequence length="458" mass="47995">MSAASAPRRLSDVEAAFAYTHDLMAGTTQVTTRLSLRGAVPDAALERAVLRWAQDVPLLRLRIEERPDGLWFREAPGGEAGRLRCGPPPGAGTPDDVLRAELNEILPTGGPLWRLRAVRAAGETHLFFTRNHAISDGHSTGAVLRVLLDHLPDHPGFDPDRDLGVDPRPAPAGAGPFEDVHRLPPDADALEYRPPSAPAPAAAPWAADPAPVPFDAAARWADRAADFTALALSARQTAELRSWCRAEEVTVNQFLGAALAESWTRVAGRADVRLLTAVSLRGRYPGPLPDVGCFITVVGVPVVPHADGTAETARRYGAALRDADARWRPPRRGHAEIRRAVAQAADAAEAPGICLTNVGVVDPALGAHAGRVTGFRTVVNRTGANYGLVLHASTFAGALSLALAHGTPATDSATARAVARDLRARLLRPGAPLGVSPSAAPVPAGRGSARRTPAAAAG</sequence>
<feature type="region of interest" description="Disordered" evidence="12">
    <location>
        <begin position="433"/>
        <end position="458"/>
    </location>
</feature>
<dbReference type="Gene3D" id="3.30.559.10">
    <property type="entry name" value="Chloramphenicol acetyltransferase-like domain"/>
    <property type="match status" value="1"/>
</dbReference>
<comment type="caution">
    <text evidence="14">The sequence shown here is derived from an EMBL/GenBank/DDBJ whole genome shotgun (WGS) entry which is preliminary data.</text>
</comment>
<proteinExistence type="inferred from homology"/>
<dbReference type="Pfam" id="PF16911">
    <property type="entry name" value="PapA_C"/>
    <property type="match status" value="1"/>
</dbReference>
<comment type="catalytic activity">
    <reaction evidence="2">
        <text>2 a mycocerosyl-[mycocerosic acid synthase] + a phenolphthiocerol = a dimycocerosyl phenolphthiocerol + 2 holo-[mycocerosic acid synthase].</text>
        <dbReference type="EC" id="2.3.1.282"/>
    </reaction>
</comment>
<evidence type="ECO:0000313" key="15">
    <source>
        <dbReference type="Proteomes" id="UP001551210"/>
    </source>
</evidence>
<feature type="domain" description="Phthiocerol/phthiodiolone dimycocerosyl transferase C-terminal" evidence="13">
    <location>
        <begin position="224"/>
        <end position="401"/>
    </location>
</feature>
<keyword evidence="7" id="KW-0808">Transferase</keyword>
<dbReference type="InterPro" id="IPR031641">
    <property type="entry name" value="PapA_C"/>
</dbReference>
<comment type="catalytic activity">
    <reaction evidence="3">
        <text>2 a mycocerosyl-[mycocerosic acid synthase] + a phthiodiolone = a dimycocerosyl phthiodiolone + 2 holo-[mycocerosic acid synthase].</text>
        <dbReference type="EC" id="2.3.1.282"/>
    </reaction>
</comment>
<evidence type="ECO:0000256" key="11">
    <source>
        <dbReference type="ARBA" id="ARBA00033407"/>
    </source>
</evidence>
<dbReference type="PANTHER" id="PTHR28037:SF1">
    <property type="entry name" value="ALCOHOL O-ACETYLTRANSFERASE 1-RELATED"/>
    <property type="match status" value="1"/>
</dbReference>
<dbReference type="InterPro" id="IPR052058">
    <property type="entry name" value="Alcohol_O-acetyltransferase"/>
</dbReference>
<evidence type="ECO:0000256" key="5">
    <source>
        <dbReference type="ARBA" id="ARBA00012866"/>
    </source>
</evidence>
<accession>A0ABV3D715</accession>
<dbReference type="InterPro" id="IPR023213">
    <property type="entry name" value="CAT-like_dom_sf"/>
</dbReference>
<evidence type="ECO:0000256" key="6">
    <source>
        <dbReference type="ARBA" id="ARBA00013449"/>
    </source>
</evidence>